<gene>
    <name evidence="3" type="ORF">CEUSTIGMA_g2402.t1</name>
</gene>
<dbReference type="GO" id="GO:0004674">
    <property type="term" value="F:protein serine/threonine kinase activity"/>
    <property type="evidence" value="ECO:0007669"/>
    <property type="project" value="TreeGrafter"/>
</dbReference>
<evidence type="ECO:0000313" key="4">
    <source>
        <dbReference type="Proteomes" id="UP000232323"/>
    </source>
</evidence>
<reference evidence="3 4" key="1">
    <citation type="submission" date="2017-08" db="EMBL/GenBank/DDBJ databases">
        <title>Acidophilic green algal genome provides insights into adaptation to an acidic environment.</title>
        <authorList>
            <person name="Hirooka S."/>
            <person name="Hirose Y."/>
            <person name="Kanesaki Y."/>
            <person name="Higuchi S."/>
            <person name="Fujiwara T."/>
            <person name="Onuma R."/>
            <person name="Era A."/>
            <person name="Ohbayashi R."/>
            <person name="Uzuka A."/>
            <person name="Nozaki H."/>
            <person name="Yoshikawa H."/>
            <person name="Miyagishima S.Y."/>
        </authorList>
    </citation>
    <scope>NUCLEOTIDE SEQUENCE [LARGE SCALE GENOMIC DNA]</scope>
    <source>
        <strain evidence="3 4">NIES-2499</strain>
    </source>
</reference>
<keyword evidence="1" id="KW-0732">Signal</keyword>
<dbReference type="PROSITE" id="PS50011">
    <property type="entry name" value="PROTEIN_KINASE_DOM"/>
    <property type="match status" value="1"/>
</dbReference>
<protein>
    <recommendedName>
        <fullName evidence="2">Protein kinase domain-containing protein</fullName>
    </recommendedName>
</protein>
<dbReference type="InterPro" id="IPR008271">
    <property type="entry name" value="Ser/Thr_kinase_AS"/>
</dbReference>
<dbReference type="AlphaFoldDB" id="A0A250WW14"/>
<feature type="signal peptide" evidence="1">
    <location>
        <begin position="1"/>
        <end position="18"/>
    </location>
</feature>
<dbReference type="PANTHER" id="PTHR44329:SF214">
    <property type="entry name" value="PROTEIN KINASE DOMAIN-CONTAINING PROTEIN"/>
    <property type="match status" value="1"/>
</dbReference>
<dbReference type="InterPro" id="IPR000719">
    <property type="entry name" value="Prot_kinase_dom"/>
</dbReference>
<dbReference type="GO" id="GO:0005524">
    <property type="term" value="F:ATP binding"/>
    <property type="evidence" value="ECO:0007669"/>
    <property type="project" value="InterPro"/>
</dbReference>
<evidence type="ECO:0000313" key="3">
    <source>
        <dbReference type="EMBL" id="GAX74956.1"/>
    </source>
</evidence>
<dbReference type="InterPro" id="IPR001245">
    <property type="entry name" value="Ser-Thr/Tyr_kinase_cat_dom"/>
</dbReference>
<dbReference type="PANTHER" id="PTHR44329">
    <property type="entry name" value="SERINE/THREONINE-PROTEIN KINASE TNNI3K-RELATED"/>
    <property type="match status" value="1"/>
</dbReference>
<dbReference type="SMART" id="SM00220">
    <property type="entry name" value="S_TKc"/>
    <property type="match status" value="1"/>
</dbReference>
<dbReference type="PROSITE" id="PS00108">
    <property type="entry name" value="PROTEIN_KINASE_ST"/>
    <property type="match status" value="1"/>
</dbReference>
<dbReference type="Proteomes" id="UP000232323">
    <property type="component" value="Unassembled WGS sequence"/>
</dbReference>
<organism evidence="3 4">
    <name type="scientific">Chlamydomonas eustigma</name>
    <dbReference type="NCBI Taxonomy" id="1157962"/>
    <lineage>
        <taxon>Eukaryota</taxon>
        <taxon>Viridiplantae</taxon>
        <taxon>Chlorophyta</taxon>
        <taxon>core chlorophytes</taxon>
        <taxon>Chlorophyceae</taxon>
        <taxon>CS clade</taxon>
        <taxon>Chlamydomonadales</taxon>
        <taxon>Chlamydomonadaceae</taxon>
        <taxon>Chlamydomonas</taxon>
    </lineage>
</organism>
<evidence type="ECO:0000256" key="1">
    <source>
        <dbReference type="SAM" id="SignalP"/>
    </source>
</evidence>
<dbReference type="InterPro" id="IPR011009">
    <property type="entry name" value="Kinase-like_dom_sf"/>
</dbReference>
<dbReference type="STRING" id="1157962.A0A250WW14"/>
<dbReference type="SUPFAM" id="SSF56112">
    <property type="entry name" value="Protein kinase-like (PK-like)"/>
    <property type="match status" value="1"/>
</dbReference>
<comment type="caution">
    <text evidence="3">The sequence shown here is derived from an EMBL/GenBank/DDBJ whole genome shotgun (WGS) entry which is preliminary data.</text>
</comment>
<dbReference type="CDD" id="cd13999">
    <property type="entry name" value="STKc_MAP3K-like"/>
    <property type="match status" value="1"/>
</dbReference>
<feature type="chain" id="PRO_5012761332" description="Protein kinase domain-containing protein" evidence="1">
    <location>
        <begin position="19"/>
        <end position="1008"/>
    </location>
</feature>
<dbReference type="EMBL" id="BEGY01000010">
    <property type="protein sequence ID" value="GAX74956.1"/>
    <property type="molecule type" value="Genomic_DNA"/>
</dbReference>
<name>A0A250WW14_9CHLO</name>
<sequence>MSFAVSVIIFILVKALQARPYSTNNVEDICDIYLHATSSSLVCYASEKYACNSFIRAASTVMMPTSRMTHAEFECCGCFNGMLSVKTGIKRHQLSLIQPMLHNPRAATFVLGSISTDPCQGTLMVDATGCGGEKITHVACMEASEQQSTNQLPAYHGSMSGSMLESDRVVPPATNSDHHLPLNLQEGSIANLPKPFLFYITLSSTDHSQHDAETDREPQPENVHELLLAEGSLSAQRQLLESAPAKVVEKVATSSQTQTYPLVAYFAVNASSFLNFTMQQIASYKKSFSIEFNDNLTYALAEYGEAGSIANSQTFNVTTPSSPINLMTTFNVLFNAATNADTVYSALYFLGSQPSEVLFSKSFFDYYQILHFPPMGSTPGSGYILIPPAPPPSYSPTSATGSSLNVPALVGGIVGGAVALSLMGAVLAYYLVKRRRSSCCDGDSLSKEGAVNRDAVVDSESGSRANPADPAAAAAAAPLSTTPIMTLFATKDAGVGKMHGVTGALVTSVCVGSQPAAVSKANSTTPVTAKSLISQLLLPAPSALTSSTNRADATPSAVHVEGASNAAMYAPHFLEDAEVILAEQHDQFDESAVAGALQHLQSLSRFLAPSSTSLRLGLSPFTEAVEMRHQGTAGAESSTAAESPFAAFLNGLGLEEDLPESLRDLKGSSISAPPAMTAAAAASGWGGASAVADQHVTVSGIGVRARSMSSMLTGKMAAVQPLADVQLAMDWERDIEVRRDCLLGSGAAGVVYQGTYRGRDVAIKVVIPTSAAEVQTEDIESMQFELLIMSRLSHPNVVRVYGGCIQTPNLFVVSELMSGDLTSMLYRREGQPPLTLQESLHIAIDILRGLAYLHDLDIIHRDLKPGNILMDQQGNAKLSDFGLARCKNKTMLSTKKVAVGTVAYMAPECFNSALGGVTTKCDIFSFGVILWELVTHQKPWQDLSEFQIMFKVSVHNARLDIPKDPSICSLPISRIINSCWETAPTNRPAALELMTRLESELERELKSV</sequence>
<evidence type="ECO:0000259" key="2">
    <source>
        <dbReference type="PROSITE" id="PS50011"/>
    </source>
</evidence>
<dbReference type="Gene3D" id="1.10.510.10">
    <property type="entry name" value="Transferase(Phosphotransferase) domain 1"/>
    <property type="match status" value="1"/>
</dbReference>
<proteinExistence type="predicted"/>
<keyword evidence="4" id="KW-1185">Reference proteome</keyword>
<feature type="domain" description="Protein kinase" evidence="2">
    <location>
        <begin position="737"/>
        <end position="1001"/>
    </location>
</feature>
<dbReference type="Gene3D" id="3.30.200.20">
    <property type="entry name" value="Phosphorylase Kinase, domain 1"/>
    <property type="match status" value="1"/>
</dbReference>
<dbReference type="InterPro" id="IPR051681">
    <property type="entry name" value="Ser/Thr_Kinases-Pseudokinases"/>
</dbReference>
<dbReference type="OrthoDB" id="540795at2759"/>
<accession>A0A250WW14</accession>
<dbReference type="PRINTS" id="PR00109">
    <property type="entry name" value="TYRKINASE"/>
</dbReference>
<dbReference type="Pfam" id="PF07714">
    <property type="entry name" value="PK_Tyr_Ser-Thr"/>
    <property type="match status" value="1"/>
</dbReference>